<reference evidence="1 2" key="1">
    <citation type="submission" date="2021-06" db="EMBL/GenBank/DDBJ databases">
        <title>Caerostris darwini draft genome.</title>
        <authorList>
            <person name="Kono N."/>
            <person name="Arakawa K."/>
        </authorList>
    </citation>
    <scope>NUCLEOTIDE SEQUENCE [LARGE SCALE GENOMIC DNA]</scope>
</reference>
<comment type="caution">
    <text evidence="1">The sequence shown here is derived from an EMBL/GenBank/DDBJ whole genome shotgun (WGS) entry which is preliminary data.</text>
</comment>
<protein>
    <submittedName>
        <fullName evidence="1">Uncharacterized protein</fullName>
    </submittedName>
</protein>
<sequence>MSKDQRIADKFGETFKDEEEDPALFVTLRKMEVGHNIQKRLGTANVTSSETPADLFHLISGSRNPTGFDMGADNVQQSAEYFFLQPTSNKRISNTNDSLTGCKKCIILKCKS</sequence>
<gene>
    <name evidence="1" type="ORF">CDAR_282731</name>
</gene>
<dbReference type="AlphaFoldDB" id="A0AAV4TS00"/>
<name>A0AAV4TS00_9ARAC</name>
<evidence type="ECO:0000313" key="1">
    <source>
        <dbReference type="EMBL" id="GIY48829.1"/>
    </source>
</evidence>
<organism evidence="1 2">
    <name type="scientific">Caerostris darwini</name>
    <dbReference type="NCBI Taxonomy" id="1538125"/>
    <lineage>
        <taxon>Eukaryota</taxon>
        <taxon>Metazoa</taxon>
        <taxon>Ecdysozoa</taxon>
        <taxon>Arthropoda</taxon>
        <taxon>Chelicerata</taxon>
        <taxon>Arachnida</taxon>
        <taxon>Araneae</taxon>
        <taxon>Araneomorphae</taxon>
        <taxon>Entelegynae</taxon>
        <taxon>Araneoidea</taxon>
        <taxon>Araneidae</taxon>
        <taxon>Caerostris</taxon>
    </lineage>
</organism>
<evidence type="ECO:0000313" key="2">
    <source>
        <dbReference type="Proteomes" id="UP001054837"/>
    </source>
</evidence>
<proteinExistence type="predicted"/>
<keyword evidence="2" id="KW-1185">Reference proteome</keyword>
<dbReference type="Proteomes" id="UP001054837">
    <property type="component" value="Unassembled WGS sequence"/>
</dbReference>
<accession>A0AAV4TS00</accession>
<dbReference type="EMBL" id="BPLQ01010155">
    <property type="protein sequence ID" value="GIY48829.1"/>
    <property type="molecule type" value="Genomic_DNA"/>
</dbReference>